<keyword evidence="5 6" id="KW-0472">Membrane</keyword>
<reference evidence="8" key="1">
    <citation type="submission" date="2021-07" db="EMBL/GenBank/DDBJ databases">
        <authorList>
            <person name="Branca A.L. A."/>
        </authorList>
    </citation>
    <scope>NUCLEOTIDE SEQUENCE</scope>
</reference>
<keyword evidence="9" id="KW-1185">Reference proteome</keyword>
<feature type="transmembrane region" description="Helical" evidence="6">
    <location>
        <begin position="275"/>
        <end position="297"/>
    </location>
</feature>
<sequence length="473" mass="50657">MSVHESSNAEKEHLDDDRLDEELAIKPTQTAQTAHHDVVFGEITDEGPNYRNVGFLGTVILMMKSQIGLGILSIPSAFNALGMVPGVIVLCGVAAITTWSDYVIGRFKLNHREVYGIDDAAALMFGPIGRWFLSVVFCLYYIFVSASGILGLSIGLNAVSTHGLCTVIFAVIAAILGFATASVRTLGRITWLAWVGLPCVIISVMIVTIAVSLQDRPSSAPKGDGPWTSDFKIVGSPTFVEGITGVSNLVFAFSGTPGFFAIVSEMRNPRQFTPALLICQATVTSIYLIVACIIYYYCGSYVSSPALGSAGGLVKQISYGIALPGLVVTTTIVTHIPAKYMFVHILRGSRHLTSNSFIHWITWLSCTLGVTVIAYIIASTIPAFDALVSLIGALLGTILCLQPYGCMWLYDNWSTGREKKSWWLMVSLSFFVVAFGSFVTVGGTYGTVIGIMDSYKASGGASAFSCADNSNST</sequence>
<dbReference type="Proteomes" id="UP001153618">
    <property type="component" value="Unassembled WGS sequence"/>
</dbReference>
<dbReference type="Pfam" id="PF01490">
    <property type="entry name" value="Aa_trans"/>
    <property type="match status" value="1"/>
</dbReference>
<comment type="similarity">
    <text evidence="2">Belongs to the amino acid/polyamine transporter 2 family.</text>
</comment>
<accession>A0A9W4HA08</accession>
<keyword evidence="3 6" id="KW-0812">Transmembrane</keyword>
<feature type="transmembrane region" description="Helical" evidence="6">
    <location>
        <begin position="357"/>
        <end position="378"/>
    </location>
</feature>
<feature type="transmembrane region" description="Helical" evidence="6">
    <location>
        <begin position="317"/>
        <end position="336"/>
    </location>
</feature>
<protein>
    <recommendedName>
        <fullName evidence="7">Amino acid transporter transmembrane domain-containing protein</fullName>
    </recommendedName>
</protein>
<feature type="transmembrane region" description="Helical" evidence="6">
    <location>
        <begin position="80"/>
        <end position="104"/>
    </location>
</feature>
<evidence type="ECO:0000313" key="8">
    <source>
        <dbReference type="EMBL" id="CAG7945168.1"/>
    </source>
</evidence>
<dbReference type="InterPro" id="IPR013057">
    <property type="entry name" value="AA_transpt_TM"/>
</dbReference>
<name>A0A9W4HA08_PENOL</name>
<evidence type="ECO:0000256" key="1">
    <source>
        <dbReference type="ARBA" id="ARBA00004141"/>
    </source>
</evidence>
<proteinExistence type="inferred from homology"/>
<evidence type="ECO:0000259" key="7">
    <source>
        <dbReference type="Pfam" id="PF01490"/>
    </source>
</evidence>
<comment type="subcellular location">
    <subcellularLocation>
        <location evidence="1">Membrane</location>
        <topology evidence="1">Multi-pass membrane protein</topology>
    </subcellularLocation>
</comment>
<evidence type="ECO:0000256" key="3">
    <source>
        <dbReference type="ARBA" id="ARBA00022692"/>
    </source>
</evidence>
<feature type="transmembrane region" description="Helical" evidence="6">
    <location>
        <begin position="242"/>
        <end position="263"/>
    </location>
</feature>
<dbReference type="EMBL" id="CAJVOS010000006">
    <property type="protein sequence ID" value="CAG7945168.1"/>
    <property type="molecule type" value="Genomic_DNA"/>
</dbReference>
<feature type="transmembrane region" description="Helical" evidence="6">
    <location>
        <begin position="422"/>
        <end position="445"/>
    </location>
</feature>
<evidence type="ECO:0000313" key="9">
    <source>
        <dbReference type="Proteomes" id="UP001153618"/>
    </source>
</evidence>
<feature type="transmembrane region" description="Helical" evidence="6">
    <location>
        <begin position="53"/>
        <end position="74"/>
    </location>
</feature>
<dbReference type="GO" id="GO:0015179">
    <property type="term" value="F:L-amino acid transmembrane transporter activity"/>
    <property type="evidence" value="ECO:0007669"/>
    <property type="project" value="TreeGrafter"/>
</dbReference>
<comment type="caution">
    <text evidence="8">The sequence shown here is derived from an EMBL/GenBank/DDBJ whole genome shotgun (WGS) entry which is preliminary data.</text>
</comment>
<gene>
    <name evidence="8" type="ORF">POLS_LOCUS316</name>
</gene>
<feature type="transmembrane region" description="Helical" evidence="6">
    <location>
        <begin position="191"/>
        <end position="213"/>
    </location>
</feature>
<keyword evidence="4 6" id="KW-1133">Transmembrane helix</keyword>
<feature type="domain" description="Amino acid transporter transmembrane" evidence="7">
    <location>
        <begin position="55"/>
        <end position="448"/>
    </location>
</feature>
<dbReference type="OrthoDB" id="40134at2759"/>
<evidence type="ECO:0000256" key="4">
    <source>
        <dbReference type="ARBA" id="ARBA00022989"/>
    </source>
</evidence>
<dbReference type="Gene3D" id="1.20.1740.10">
    <property type="entry name" value="Amino acid/polyamine transporter I"/>
    <property type="match status" value="1"/>
</dbReference>
<dbReference type="PANTHER" id="PTHR22950:SF683">
    <property type="entry name" value="AMINO ACID TRANSPORTER (EUROFUNG)"/>
    <property type="match status" value="1"/>
</dbReference>
<dbReference type="AlphaFoldDB" id="A0A9W4HA08"/>
<organism evidence="8 9">
    <name type="scientific">Penicillium olsonii</name>
    <dbReference type="NCBI Taxonomy" id="99116"/>
    <lineage>
        <taxon>Eukaryota</taxon>
        <taxon>Fungi</taxon>
        <taxon>Dikarya</taxon>
        <taxon>Ascomycota</taxon>
        <taxon>Pezizomycotina</taxon>
        <taxon>Eurotiomycetes</taxon>
        <taxon>Eurotiomycetidae</taxon>
        <taxon>Eurotiales</taxon>
        <taxon>Aspergillaceae</taxon>
        <taxon>Penicillium</taxon>
    </lineage>
</organism>
<dbReference type="PANTHER" id="PTHR22950">
    <property type="entry name" value="AMINO ACID TRANSPORTER"/>
    <property type="match status" value="1"/>
</dbReference>
<evidence type="ECO:0000256" key="6">
    <source>
        <dbReference type="SAM" id="Phobius"/>
    </source>
</evidence>
<dbReference type="FunFam" id="1.20.1740.10:FF:000039">
    <property type="entry name" value="Neutral amino acid transporter (Eurofung)"/>
    <property type="match status" value="1"/>
</dbReference>
<dbReference type="GO" id="GO:0016020">
    <property type="term" value="C:membrane"/>
    <property type="evidence" value="ECO:0007669"/>
    <property type="project" value="UniProtKB-SubCell"/>
</dbReference>
<feature type="transmembrane region" description="Helical" evidence="6">
    <location>
        <begin position="160"/>
        <end position="179"/>
    </location>
</feature>
<feature type="transmembrane region" description="Helical" evidence="6">
    <location>
        <begin position="390"/>
        <end position="410"/>
    </location>
</feature>
<evidence type="ECO:0000256" key="2">
    <source>
        <dbReference type="ARBA" id="ARBA00008066"/>
    </source>
</evidence>
<feature type="transmembrane region" description="Helical" evidence="6">
    <location>
        <begin position="131"/>
        <end position="154"/>
    </location>
</feature>
<evidence type="ECO:0000256" key="5">
    <source>
        <dbReference type="ARBA" id="ARBA00023136"/>
    </source>
</evidence>